<reference evidence="3 4" key="1">
    <citation type="journal article" date="2018" name="Elife">
        <title>Firefly genomes illuminate parallel origins of bioluminescence in beetles.</title>
        <authorList>
            <person name="Fallon T.R."/>
            <person name="Lower S.E."/>
            <person name="Chang C.H."/>
            <person name="Bessho-Uehara M."/>
            <person name="Martin G.J."/>
            <person name="Bewick A.J."/>
            <person name="Behringer M."/>
            <person name="Debat H.J."/>
            <person name="Wong I."/>
            <person name="Day J.C."/>
            <person name="Suvorov A."/>
            <person name="Silva C.J."/>
            <person name="Stanger-Hall K.F."/>
            <person name="Hall D.W."/>
            <person name="Schmitz R.J."/>
            <person name="Nelson D.R."/>
            <person name="Lewis S.M."/>
            <person name="Shigenobu S."/>
            <person name="Bybee S.M."/>
            <person name="Larracuente A.M."/>
            <person name="Oba Y."/>
            <person name="Weng J.K."/>
        </authorList>
    </citation>
    <scope>NUCLEOTIDE SEQUENCE [LARGE SCALE GENOMIC DNA]</scope>
    <source>
        <strain evidence="3">1611_PpyrPB1</strain>
        <tissue evidence="3">Whole body</tissue>
    </source>
</reference>
<evidence type="ECO:0000313" key="4">
    <source>
        <dbReference type="Proteomes" id="UP000327044"/>
    </source>
</evidence>
<comment type="caution">
    <text evidence="3">The sequence shown here is derived from an EMBL/GenBank/DDBJ whole genome shotgun (WGS) entry which is preliminary data.</text>
</comment>
<organism evidence="3 4">
    <name type="scientific">Photinus pyralis</name>
    <name type="common">Common eastern firefly</name>
    <name type="synonym">Lampyris pyralis</name>
    <dbReference type="NCBI Taxonomy" id="7054"/>
    <lineage>
        <taxon>Eukaryota</taxon>
        <taxon>Metazoa</taxon>
        <taxon>Ecdysozoa</taxon>
        <taxon>Arthropoda</taxon>
        <taxon>Hexapoda</taxon>
        <taxon>Insecta</taxon>
        <taxon>Pterygota</taxon>
        <taxon>Neoptera</taxon>
        <taxon>Endopterygota</taxon>
        <taxon>Coleoptera</taxon>
        <taxon>Polyphaga</taxon>
        <taxon>Elateriformia</taxon>
        <taxon>Elateroidea</taxon>
        <taxon>Lampyridae</taxon>
        <taxon>Lampyrinae</taxon>
        <taxon>Photinus</taxon>
    </lineage>
</organism>
<keyword evidence="1" id="KW-0479">Metal-binding</keyword>
<gene>
    <name evidence="3" type="ORF">PPYR_11290</name>
</gene>
<accession>A0A5N4AAW6</accession>
<dbReference type="EMBL" id="VVIM01000008">
    <property type="protein sequence ID" value="KAB0794451.1"/>
    <property type="molecule type" value="Genomic_DNA"/>
</dbReference>
<evidence type="ECO:0000313" key="3">
    <source>
        <dbReference type="EMBL" id="KAB0794451.1"/>
    </source>
</evidence>
<feature type="domain" description="CCHC-type" evidence="2">
    <location>
        <begin position="76"/>
        <end position="90"/>
    </location>
</feature>
<dbReference type="AlphaFoldDB" id="A0A5N4AAW6"/>
<keyword evidence="1" id="KW-0863">Zinc-finger</keyword>
<dbReference type="InterPro" id="IPR001878">
    <property type="entry name" value="Znf_CCHC"/>
</dbReference>
<dbReference type="PROSITE" id="PS50158">
    <property type="entry name" value="ZF_CCHC"/>
    <property type="match status" value="1"/>
</dbReference>
<protein>
    <recommendedName>
        <fullName evidence="2">CCHC-type domain-containing protein</fullName>
    </recommendedName>
</protein>
<dbReference type="GO" id="GO:0008270">
    <property type="term" value="F:zinc ion binding"/>
    <property type="evidence" value="ECO:0007669"/>
    <property type="project" value="UniProtKB-KW"/>
</dbReference>
<keyword evidence="1" id="KW-0862">Zinc</keyword>
<dbReference type="GO" id="GO:0003676">
    <property type="term" value="F:nucleic acid binding"/>
    <property type="evidence" value="ECO:0007669"/>
    <property type="project" value="InterPro"/>
</dbReference>
<keyword evidence="4" id="KW-1185">Reference proteome</keyword>
<dbReference type="InterPro" id="IPR021109">
    <property type="entry name" value="Peptidase_aspartic_dom_sf"/>
</dbReference>
<dbReference type="Gene3D" id="2.40.70.10">
    <property type="entry name" value="Acid Proteases"/>
    <property type="match status" value="1"/>
</dbReference>
<name>A0A5N4AAW6_PHOPY</name>
<evidence type="ECO:0000259" key="2">
    <source>
        <dbReference type="PROSITE" id="PS50158"/>
    </source>
</evidence>
<dbReference type="PANTHER" id="PTHR47331:SF5">
    <property type="entry name" value="RIBONUCLEASE H"/>
    <property type="match status" value="1"/>
</dbReference>
<dbReference type="PANTHER" id="PTHR47331">
    <property type="entry name" value="PHD-TYPE DOMAIN-CONTAINING PROTEIN"/>
    <property type="match status" value="1"/>
</dbReference>
<sequence length="389" mass="43523">MTGFNITANQEGRKQLRGKQTYEVQGDVATANALFVSKSNLSCIFCNGEHENNKCTVARKLNFDERKNIVKREKCCFRCLKHGHNSKSCRVKLSCSWCSGRHTLLLCELVNKHEKSAYVSDGESDTNTRRPQKTAKENNLTTLSGCPEVCLPTARVVLYSDTRERVIRVLFDSGSQRSYVLSSVAEELGYESHGKQEVIHSLFGGQRSKVGSHDLILIRLRDLNNRFACKFIALGQDIICESIPQLKCKPLLKKLDNKDIHLSDIDGDSTPIEVLIGADVIGKLFTGKICELSNGLTSFKTKLGWTVTGKLPSTSQLSDSAILLNAMFIETATPTDLWQLDLLGITDPIETVERSEIDMKAHYLGWIITNHYLRISKLRGSGYYLTLKN</sequence>
<dbReference type="Proteomes" id="UP000327044">
    <property type="component" value="Unassembled WGS sequence"/>
</dbReference>
<dbReference type="InParanoid" id="A0A5N4AAW6"/>
<evidence type="ECO:0000256" key="1">
    <source>
        <dbReference type="PROSITE-ProRule" id="PRU00047"/>
    </source>
</evidence>
<proteinExistence type="predicted"/>